<proteinExistence type="predicted"/>
<comment type="caution">
    <text evidence="3">The sequence shown here is derived from an EMBL/GenBank/DDBJ whole genome shotgun (WGS) entry which is preliminary data.</text>
</comment>
<dbReference type="RefSeq" id="WP_176064441.1">
    <property type="nucleotide sequence ID" value="NZ_BJTG01000003.1"/>
</dbReference>
<dbReference type="EMBL" id="BJTG01000003">
    <property type="protein sequence ID" value="GEJ56982.1"/>
    <property type="molecule type" value="Genomic_DNA"/>
</dbReference>
<dbReference type="Pfam" id="PF12836">
    <property type="entry name" value="HHH_3"/>
    <property type="match status" value="1"/>
</dbReference>
<evidence type="ECO:0000313" key="4">
    <source>
        <dbReference type="Proteomes" id="UP000503640"/>
    </source>
</evidence>
<keyword evidence="2" id="KW-0732">Signal</keyword>
<feature type="region of interest" description="Disordered" evidence="1">
    <location>
        <begin position="86"/>
        <end position="111"/>
    </location>
</feature>
<evidence type="ECO:0008006" key="5">
    <source>
        <dbReference type="Google" id="ProtNLM"/>
    </source>
</evidence>
<feature type="signal peptide" evidence="2">
    <location>
        <begin position="1"/>
        <end position="21"/>
    </location>
</feature>
<dbReference type="SUPFAM" id="SSF81585">
    <property type="entry name" value="PsbU/PolX domain-like"/>
    <property type="match status" value="1"/>
</dbReference>
<protein>
    <recommendedName>
        <fullName evidence="5">Helix-hairpin-helix domain-containing protein</fullName>
    </recommendedName>
</protein>
<gene>
    <name evidence="3" type="ORF">AMYX_17230</name>
</gene>
<evidence type="ECO:0000256" key="1">
    <source>
        <dbReference type="SAM" id="MobiDB-lite"/>
    </source>
</evidence>
<keyword evidence="4" id="KW-1185">Reference proteome</keyword>
<evidence type="ECO:0000256" key="2">
    <source>
        <dbReference type="SAM" id="SignalP"/>
    </source>
</evidence>
<dbReference type="PANTHER" id="PTHR21180">
    <property type="entry name" value="ENDONUCLEASE/EXONUCLEASE/PHOSPHATASE FAMILY DOMAIN-CONTAINING PROTEIN 1"/>
    <property type="match status" value="1"/>
</dbReference>
<reference evidence="4" key="1">
    <citation type="journal article" date="2020" name="Appl. Environ. Microbiol.">
        <title>Diazotrophic Anaeromyxobacter Isolates from Soils.</title>
        <authorList>
            <person name="Masuda Y."/>
            <person name="Yamanaka H."/>
            <person name="Xu Z.X."/>
            <person name="Shiratori Y."/>
            <person name="Aono T."/>
            <person name="Amachi S."/>
            <person name="Senoo K."/>
            <person name="Itoh H."/>
        </authorList>
    </citation>
    <scope>NUCLEOTIDE SEQUENCE [LARGE SCALE GENOMIC DNA]</scope>
    <source>
        <strain evidence="4">R267</strain>
    </source>
</reference>
<name>A0A7I9VKP8_9BACT</name>
<dbReference type="Gene3D" id="1.10.150.320">
    <property type="entry name" value="Photosystem II 12 kDa extrinsic protein"/>
    <property type="match status" value="1"/>
</dbReference>
<dbReference type="Proteomes" id="UP000503640">
    <property type="component" value="Unassembled WGS sequence"/>
</dbReference>
<evidence type="ECO:0000313" key="3">
    <source>
        <dbReference type="EMBL" id="GEJ56982.1"/>
    </source>
</evidence>
<organism evidence="3 4">
    <name type="scientific">Anaeromyxobacter diazotrophicus</name>
    <dbReference type="NCBI Taxonomy" id="2590199"/>
    <lineage>
        <taxon>Bacteria</taxon>
        <taxon>Pseudomonadati</taxon>
        <taxon>Myxococcota</taxon>
        <taxon>Myxococcia</taxon>
        <taxon>Myxococcales</taxon>
        <taxon>Cystobacterineae</taxon>
        <taxon>Anaeromyxobacteraceae</taxon>
        <taxon>Anaeromyxobacter</taxon>
    </lineage>
</organism>
<dbReference type="PANTHER" id="PTHR21180:SF32">
    <property type="entry name" value="ENDONUCLEASE_EXONUCLEASE_PHOSPHATASE FAMILY DOMAIN-CONTAINING PROTEIN 1"/>
    <property type="match status" value="1"/>
</dbReference>
<dbReference type="InterPro" id="IPR051675">
    <property type="entry name" value="Endo/Exo/Phosphatase_dom_1"/>
</dbReference>
<accession>A0A7I9VKP8</accession>
<sequence>MRRARLLAAALALLAATPALAAKKPLGAGERIDLNRASVSQLMRLPGVGRKKAEAIAAQRARAPFQRLEDVLSVKGVSSGWLEKQRPHLAVGAPPASEKLASGKVPAPRRP</sequence>
<dbReference type="AlphaFoldDB" id="A0A7I9VKP8"/>
<feature type="chain" id="PRO_5029843622" description="Helix-hairpin-helix domain-containing protein" evidence="2">
    <location>
        <begin position="22"/>
        <end position="111"/>
    </location>
</feature>